<reference evidence="2 3" key="1">
    <citation type="submission" date="2019-11" db="EMBL/GenBank/DDBJ databases">
        <title>Paenibacillus monticola sp. nov., a novel PGPR strain isolated from mountain sample in China.</title>
        <authorList>
            <person name="Zhao Q."/>
            <person name="Li H.-P."/>
            <person name="Zhang J.-L."/>
        </authorList>
    </citation>
    <scope>NUCLEOTIDE SEQUENCE [LARGE SCALE GENOMIC DNA]</scope>
    <source>
        <strain evidence="2 3">LC-T2</strain>
    </source>
</reference>
<name>A0A7X2H2A3_9BACL</name>
<accession>A0A7X2H2A3</accession>
<dbReference type="Proteomes" id="UP000463051">
    <property type="component" value="Unassembled WGS sequence"/>
</dbReference>
<evidence type="ECO:0000313" key="2">
    <source>
        <dbReference type="EMBL" id="MRN52289.1"/>
    </source>
</evidence>
<dbReference type="GO" id="GO:0035438">
    <property type="term" value="F:cyclic-di-GMP binding"/>
    <property type="evidence" value="ECO:0007669"/>
    <property type="project" value="InterPro"/>
</dbReference>
<keyword evidence="3" id="KW-1185">Reference proteome</keyword>
<comment type="caution">
    <text evidence="2">The sequence shown here is derived from an EMBL/GenBank/DDBJ whole genome shotgun (WGS) entry which is preliminary data.</text>
</comment>
<dbReference type="Gene3D" id="2.40.10.220">
    <property type="entry name" value="predicted glycosyltransferase like domains"/>
    <property type="match status" value="1"/>
</dbReference>
<gene>
    <name evidence="2" type="ORF">GJB61_04690</name>
</gene>
<evidence type="ECO:0000259" key="1">
    <source>
        <dbReference type="Pfam" id="PF07238"/>
    </source>
</evidence>
<proteinExistence type="predicted"/>
<sequence length="125" mass="14545">MTTNHRKEPFRYSFKEPIPFNLYIVSINGIPAPTKPIKAFMHNISQSGCRLWMPLALNVDTHQIRISMNLVLHEEPLCLEGTLRWGLEEADNHYYGVQLEIAEHDREQLPRELRLLAGQNKIIVK</sequence>
<dbReference type="Pfam" id="PF07238">
    <property type="entry name" value="PilZ"/>
    <property type="match status" value="1"/>
</dbReference>
<dbReference type="EMBL" id="WJXB01000002">
    <property type="protein sequence ID" value="MRN52289.1"/>
    <property type="molecule type" value="Genomic_DNA"/>
</dbReference>
<feature type="domain" description="PilZ" evidence="1">
    <location>
        <begin position="35"/>
        <end position="111"/>
    </location>
</feature>
<dbReference type="AlphaFoldDB" id="A0A7X2H2A3"/>
<dbReference type="RefSeq" id="WP_154117330.1">
    <property type="nucleotide sequence ID" value="NZ_WJXB01000002.1"/>
</dbReference>
<organism evidence="2 3">
    <name type="scientific">Paenibacillus monticola</name>
    <dbReference type="NCBI Taxonomy" id="2666075"/>
    <lineage>
        <taxon>Bacteria</taxon>
        <taxon>Bacillati</taxon>
        <taxon>Bacillota</taxon>
        <taxon>Bacilli</taxon>
        <taxon>Bacillales</taxon>
        <taxon>Paenibacillaceae</taxon>
        <taxon>Paenibacillus</taxon>
    </lineage>
</organism>
<dbReference type="InterPro" id="IPR009875">
    <property type="entry name" value="PilZ_domain"/>
</dbReference>
<protein>
    <submittedName>
        <fullName evidence="2">PilZ domain-containing protein</fullName>
    </submittedName>
</protein>
<evidence type="ECO:0000313" key="3">
    <source>
        <dbReference type="Proteomes" id="UP000463051"/>
    </source>
</evidence>